<evidence type="ECO:0000256" key="1">
    <source>
        <dbReference type="ARBA" id="ARBA00004141"/>
    </source>
</evidence>
<evidence type="ECO:0000259" key="3">
    <source>
        <dbReference type="PROSITE" id="PS50850"/>
    </source>
</evidence>
<keyword evidence="2" id="KW-0812">Transmembrane</keyword>
<dbReference type="InterPro" id="IPR020846">
    <property type="entry name" value="MFS_dom"/>
</dbReference>
<feature type="transmembrane region" description="Helical" evidence="2">
    <location>
        <begin position="139"/>
        <end position="165"/>
    </location>
</feature>
<dbReference type="Pfam" id="PF07690">
    <property type="entry name" value="MFS_1"/>
    <property type="match status" value="1"/>
</dbReference>
<dbReference type="CDD" id="cd17324">
    <property type="entry name" value="MFS_NepI_like"/>
    <property type="match status" value="1"/>
</dbReference>
<dbReference type="GO" id="GO:0022857">
    <property type="term" value="F:transmembrane transporter activity"/>
    <property type="evidence" value="ECO:0007669"/>
    <property type="project" value="InterPro"/>
</dbReference>
<feature type="transmembrane region" description="Helical" evidence="2">
    <location>
        <begin position="224"/>
        <end position="244"/>
    </location>
</feature>
<organism evidence="4 5">
    <name type="scientific">Hypholoma sublateritium (strain FD-334 SS-4)</name>
    <dbReference type="NCBI Taxonomy" id="945553"/>
    <lineage>
        <taxon>Eukaryota</taxon>
        <taxon>Fungi</taxon>
        <taxon>Dikarya</taxon>
        <taxon>Basidiomycota</taxon>
        <taxon>Agaricomycotina</taxon>
        <taxon>Agaricomycetes</taxon>
        <taxon>Agaricomycetidae</taxon>
        <taxon>Agaricales</taxon>
        <taxon>Agaricineae</taxon>
        <taxon>Strophariaceae</taxon>
        <taxon>Hypholoma</taxon>
    </lineage>
</organism>
<protein>
    <recommendedName>
        <fullName evidence="3">Major facilitator superfamily (MFS) profile domain-containing protein</fullName>
    </recommendedName>
</protein>
<comment type="subcellular location">
    <subcellularLocation>
        <location evidence="1">Membrane</location>
        <topology evidence="1">Multi-pass membrane protein</topology>
    </subcellularLocation>
</comment>
<feature type="transmembrane region" description="Helical" evidence="2">
    <location>
        <begin position="310"/>
        <end position="331"/>
    </location>
</feature>
<dbReference type="InterPro" id="IPR036259">
    <property type="entry name" value="MFS_trans_sf"/>
</dbReference>
<accession>A0A0D2M473</accession>
<keyword evidence="5" id="KW-1185">Reference proteome</keyword>
<dbReference type="PANTHER" id="PTHR42910:SF1">
    <property type="entry name" value="MAJOR FACILITATOR SUPERFAMILY (MFS) PROFILE DOMAIN-CONTAINING PROTEIN"/>
    <property type="match status" value="1"/>
</dbReference>
<dbReference type="GO" id="GO:0016020">
    <property type="term" value="C:membrane"/>
    <property type="evidence" value="ECO:0007669"/>
    <property type="project" value="UniProtKB-SubCell"/>
</dbReference>
<dbReference type="OrthoDB" id="2105912at2759"/>
<dbReference type="AlphaFoldDB" id="A0A0D2M473"/>
<sequence length="452" mass="49323">MSINSRNTTLNGDVQITVCKDVEEYEEAPHHPVSGSTLTLAGGPTKEFIYFPVPPYLRHSPGEDIHFSLGTVCLLSFCTIFLVANLAYAQPLLIQISRTFGVSLDKVSQIPTTIEAGYATGIILLSPLGDTIRRRQLSLILIFISASLTVGLALTHSFVIFRIIAFLMGMSTVSPQIIITLARDHAHPSRKAMFYSIILSGYLSGILAARLISGAIAQSVNWRFVFYFSFAMQYTILVLLYFTLPDIPEKNKHLGYREIVWTMAKHAVTEPVVVQSELISMALGIAVSAYAVTLTFLLGKAPYNFSTLKIGLFGLTDLTGIFLSPFAGYFVDHISPWAALLISCTALALFETIEVATGGKILAALIVRCIGIDILRQLQYVALSAYIYTVSVGHASRLNALLVLSYYLGQIVGTVAGTKIFVARGARAAAILGLACYLAQIIVVFVRRPRKK</sequence>
<name>A0A0D2M473_HYPSF</name>
<dbReference type="Gene3D" id="1.20.1250.20">
    <property type="entry name" value="MFS general substrate transporter like domains"/>
    <property type="match status" value="2"/>
</dbReference>
<keyword evidence="2" id="KW-1133">Transmembrane helix</keyword>
<dbReference type="PANTHER" id="PTHR42910">
    <property type="entry name" value="TRANSPORTER SCO4007-RELATED"/>
    <property type="match status" value="1"/>
</dbReference>
<dbReference type="InterPro" id="IPR011701">
    <property type="entry name" value="MFS"/>
</dbReference>
<feature type="transmembrane region" description="Helical" evidence="2">
    <location>
        <begin position="278"/>
        <end position="298"/>
    </location>
</feature>
<evidence type="ECO:0000313" key="5">
    <source>
        <dbReference type="Proteomes" id="UP000054270"/>
    </source>
</evidence>
<dbReference type="STRING" id="945553.A0A0D2M473"/>
<dbReference type="PROSITE" id="PS50850">
    <property type="entry name" value="MFS"/>
    <property type="match status" value="1"/>
</dbReference>
<evidence type="ECO:0000313" key="4">
    <source>
        <dbReference type="EMBL" id="KJA17988.1"/>
    </source>
</evidence>
<evidence type="ECO:0000256" key="2">
    <source>
        <dbReference type="SAM" id="Phobius"/>
    </source>
</evidence>
<dbReference type="EMBL" id="KN817595">
    <property type="protein sequence ID" value="KJA17988.1"/>
    <property type="molecule type" value="Genomic_DNA"/>
</dbReference>
<gene>
    <name evidence="4" type="ORF">HYPSUDRAFT_145631</name>
</gene>
<reference evidence="5" key="1">
    <citation type="submission" date="2014-04" db="EMBL/GenBank/DDBJ databases">
        <title>Evolutionary Origins and Diversification of the Mycorrhizal Mutualists.</title>
        <authorList>
            <consortium name="DOE Joint Genome Institute"/>
            <consortium name="Mycorrhizal Genomics Consortium"/>
            <person name="Kohler A."/>
            <person name="Kuo A."/>
            <person name="Nagy L.G."/>
            <person name="Floudas D."/>
            <person name="Copeland A."/>
            <person name="Barry K.W."/>
            <person name="Cichocki N."/>
            <person name="Veneault-Fourrey C."/>
            <person name="LaButti K."/>
            <person name="Lindquist E.A."/>
            <person name="Lipzen A."/>
            <person name="Lundell T."/>
            <person name="Morin E."/>
            <person name="Murat C."/>
            <person name="Riley R."/>
            <person name="Ohm R."/>
            <person name="Sun H."/>
            <person name="Tunlid A."/>
            <person name="Henrissat B."/>
            <person name="Grigoriev I.V."/>
            <person name="Hibbett D.S."/>
            <person name="Martin F."/>
        </authorList>
    </citation>
    <scope>NUCLEOTIDE SEQUENCE [LARGE SCALE GENOMIC DNA]</scope>
    <source>
        <strain evidence="5">FD-334 SS-4</strain>
    </source>
</reference>
<keyword evidence="2" id="KW-0472">Membrane</keyword>
<feature type="transmembrane region" description="Helical" evidence="2">
    <location>
        <begin position="428"/>
        <end position="446"/>
    </location>
</feature>
<dbReference type="SUPFAM" id="SSF103473">
    <property type="entry name" value="MFS general substrate transporter"/>
    <property type="match status" value="1"/>
</dbReference>
<proteinExistence type="predicted"/>
<feature type="transmembrane region" description="Helical" evidence="2">
    <location>
        <begin position="192"/>
        <end position="212"/>
    </location>
</feature>
<feature type="transmembrane region" description="Helical" evidence="2">
    <location>
        <begin position="337"/>
        <end position="359"/>
    </location>
</feature>
<dbReference type="Proteomes" id="UP000054270">
    <property type="component" value="Unassembled WGS sequence"/>
</dbReference>
<feature type="transmembrane region" description="Helical" evidence="2">
    <location>
        <begin position="65"/>
        <end position="88"/>
    </location>
</feature>
<feature type="domain" description="Major facilitator superfamily (MFS) profile" evidence="3">
    <location>
        <begin position="65"/>
        <end position="451"/>
    </location>
</feature>